<protein>
    <submittedName>
        <fullName evidence="2">Uncharacterized protein</fullName>
    </submittedName>
</protein>
<comment type="caution">
    <text evidence="2">The sequence shown here is derived from an EMBL/GenBank/DDBJ whole genome shotgun (WGS) entry which is preliminary data.</text>
</comment>
<evidence type="ECO:0000313" key="2">
    <source>
        <dbReference type="EMBL" id="KAH9837043.1"/>
    </source>
</evidence>
<reference evidence="2 3" key="1">
    <citation type="journal article" date="2021" name="Environ. Microbiol.">
        <title>Gene family expansions and transcriptome signatures uncover fungal adaptations to wood decay.</title>
        <authorList>
            <person name="Hage H."/>
            <person name="Miyauchi S."/>
            <person name="Viragh M."/>
            <person name="Drula E."/>
            <person name="Min B."/>
            <person name="Chaduli D."/>
            <person name="Navarro D."/>
            <person name="Favel A."/>
            <person name="Norest M."/>
            <person name="Lesage-Meessen L."/>
            <person name="Balint B."/>
            <person name="Merenyi Z."/>
            <person name="de Eugenio L."/>
            <person name="Morin E."/>
            <person name="Martinez A.T."/>
            <person name="Baldrian P."/>
            <person name="Stursova M."/>
            <person name="Martinez M.J."/>
            <person name="Novotny C."/>
            <person name="Magnuson J.K."/>
            <person name="Spatafora J.W."/>
            <person name="Maurice S."/>
            <person name="Pangilinan J."/>
            <person name="Andreopoulos W."/>
            <person name="LaButti K."/>
            <person name="Hundley H."/>
            <person name="Na H."/>
            <person name="Kuo A."/>
            <person name="Barry K."/>
            <person name="Lipzen A."/>
            <person name="Henrissat B."/>
            <person name="Riley R."/>
            <person name="Ahrendt S."/>
            <person name="Nagy L.G."/>
            <person name="Grigoriev I.V."/>
            <person name="Martin F."/>
            <person name="Rosso M.N."/>
        </authorList>
    </citation>
    <scope>NUCLEOTIDE SEQUENCE [LARGE SCALE GENOMIC DNA]</scope>
    <source>
        <strain evidence="2 3">CIRM-BRFM 1785</strain>
    </source>
</reference>
<feature type="compositionally biased region" description="Polar residues" evidence="1">
    <location>
        <begin position="1"/>
        <end position="11"/>
    </location>
</feature>
<name>A0ABQ8KI42_9APHY</name>
<organism evidence="2 3">
    <name type="scientific">Rhodofomes roseus</name>
    <dbReference type="NCBI Taxonomy" id="34475"/>
    <lineage>
        <taxon>Eukaryota</taxon>
        <taxon>Fungi</taxon>
        <taxon>Dikarya</taxon>
        <taxon>Basidiomycota</taxon>
        <taxon>Agaricomycotina</taxon>
        <taxon>Agaricomycetes</taxon>
        <taxon>Polyporales</taxon>
        <taxon>Rhodofomes</taxon>
    </lineage>
</organism>
<dbReference type="GeneID" id="72004345"/>
<sequence>MFIPRSKSTPHVNGGAINGPHTREQQRPSRPHLPRSKSVLAHHDLTSPIVRSPSGEREDPFSLFNFFPSSLGLGERDDGWKWLQDDAIRAERSPTRSGYSTPFAEEDEWLPTTPPDGELYAQPLDEELAEEAIQREDKFGILTFGDFLASRRAGNKYSDDQLMSPYSEYDLTDDEALYHALSALRASRGLAMEREGADQLSVRSDELFAAGATEGILEGLTAGHSLLLGAMDLFDRRF</sequence>
<evidence type="ECO:0000313" key="3">
    <source>
        <dbReference type="Proteomes" id="UP000814176"/>
    </source>
</evidence>
<evidence type="ECO:0000256" key="1">
    <source>
        <dbReference type="SAM" id="MobiDB-lite"/>
    </source>
</evidence>
<dbReference type="RefSeq" id="XP_047779212.1">
    <property type="nucleotide sequence ID" value="XM_047923613.1"/>
</dbReference>
<accession>A0ABQ8KI42</accession>
<keyword evidence="3" id="KW-1185">Reference proteome</keyword>
<feature type="region of interest" description="Disordered" evidence="1">
    <location>
        <begin position="1"/>
        <end position="56"/>
    </location>
</feature>
<dbReference type="Proteomes" id="UP000814176">
    <property type="component" value="Unassembled WGS sequence"/>
</dbReference>
<gene>
    <name evidence="2" type="ORF">C8Q71DRAFT_756605</name>
</gene>
<proteinExistence type="predicted"/>
<dbReference type="EMBL" id="JADCUA010000009">
    <property type="protein sequence ID" value="KAH9837043.1"/>
    <property type="molecule type" value="Genomic_DNA"/>
</dbReference>
<feature type="region of interest" description="Disordered" evidence="1">
    <location>
        <begin position="93"/>
        <end position="112"/>
    </location>
</feature>